<dbReference type="Proteomes" id="UP001549104">
    <property type="component" value="Unassembled WGS sequence"/>
</dbReference>
<dbReference type="EMBL" id="JBEPME010000007">
    <property type="protein sequence ID" value="MET3659057.1"/>
    <property type="molecule type" value="Genomic_DNA"/>
</dbReference>
<organism evidence="1 2">
    <name type="scientific">Sporosarcina psychrophila</name>
    <name type="common">Bacillus psychrophilus</name>
    <dbReference type="NCBI Taxonomy" id="1476"/>
    <lineage>
        <taxon>Bacteria</taxon>
        <taxon>Bacillati</taxon>
        <taxon>Bacillota</taxon>
        <taxon>Bacilli</taxon>
        <taxon>Bacillales</taxon>
        <taxon>Caryophanaceae</taxon>
        <taxon>Sporosarcina</taxon>
    </lineage>
</organism>
<proteinExistence type="predicted"/>
<dbReference type="RefSeq" id="WP_354314606.1">
    <property type="nucleotide sequence ID" value="NZ_JBEPME010000007.1"/>
</dbReference>
<evidence type="ECO:0000313" key="1">
    <source>
        <dbReference type="EMBL" id="MET3659057.1"/>
    </source>
</evidence>
<comment type="caution">
    <text evidence="1">The sequence shown here is derived from an EMBL/GenBank/DDBJ whole genome shotgun (WGS) entry which is preliminary data.</text>
</comment>
<sequence length="143" mass="16700">MRIRNIIFIVLLILLLSSFYKMKFHPIESAFLIPKEELIHTNIENIEITNRRTNDRTVIEDMVGIEKIASYLLELNTESTDDFDYSDITYEPIYEIYITNNGKYTNAAIIVFENSMVYRGKLISITSKDLLLITRLLDNEIGK</sequence>
<gene>
    <name evidence="1" type="ORF">ABIC55_004176</name>
</gene>
<reference evidence="1 2" key="1">
    <citation type="submission" date="2024-06" db="EMBL/GenBank/DDBJ databases">
        <title>Sorghum-associated microbial communities from plants grown in Nebraska, USA.</title>
        <authorList>
            <person name="Schachtman D."/>
        </authorList>
    </citation>
    <scope>NUCLEOTIDE SEQUENCE [LARGE SCALE GENOMIC DNA]</scope>
    <source>
        <strain evidence="1 2">1288</strain>
    </source>
</reference>
<keyword evidence="2" id="KW-1185">Reference proteome</keyword>
<name>A0ABV2KDW0_SPOPS</name>
<evidence type="ECO:0000313" key="2">
    <source>
        <dbReference type="Proteomes" id="UP001549104"/>
    </source>
</evidence>
<accession>A0ABV2KDW0</accession>
<protein>
    <submittedName>
        <fullName evidence="1">Uncharacterized protein</fullName>
    </submittedName>
</protein>